<evidence type="ECO:0000256" key="1">
    <source>
        <dbReference type="SAM" id="MobiDB-lite"/>
    </source>
</evidence>
<accession>A0A9I9EKT8</accession>
<organism evidence="2">
    <name type="scientific">Cucumis melo</name>
    <name type="common">Muskmelon</name>
    <dbReference type="NCBI Taxonomy" id="3656"/>
    <lineage>
        <taxon>Eukaryota</taxon>
        <taxon>Viridiplantae</taxon>
        <taxon>Streptophyta</taxon>
        <taxon>Embryophyta</taxon>
        <taxon>Tracheophyta</taxon>
        <taxon>Spermatophyta</taxon>
        <taxon>Magnoliopsida</taxon>
        <taxon>eudicotyledons</taxon>
        <taxon>Gunneridae</taxon>
        <taxon>Pentapetalae</taxon>
        <taxon>rosids</taxon>
        <taxon>fabids</taxon>
        <taxon>Cucurbitales</taxon>
        <taxon>Cucurbitaceae</taxon>
        <taxon>Benincaseae</taxon>
        <taxon>Cucumis</taxon>
    </lineage>
</organism>
<dbReference type="Gramene" id="MELO3C035114.2.1">
    <property type="protein sequence ID" value="MELO3C035114.2.1"/>
    <property type="gene ID" value="MELO3C035114.2"/>
</dbReference>
<name>A0A9I9EKT8_CUCME</name>
<sequence length="143" mass="15842">PTPPSTSLTPCDSTDDDCTSTQPSNRLASLPRVIGAPWLADARSTTVGHTSNRTTATPCVAKLKWKKRITPGDRVTDRECLYFVLNYTKPMLMRHLRLSGDSGAKRGRDRRSENLSLGFCKALSTLPQHSYLPMSVQQHSSLR</sequence>
<dbReference type="EnsemblPlants" id="MELO3C035114.2.1">
    <property type="protein sequence ID" value="MELO3C035114.2.1"/>
    <property type="gene ID" value="MELO3C035114.2"/>
</dbReference>
<feature type="compositionally biased region" description="Low complexity" evidence="1">
    <location>
        <begin position="1"/>
        <end position="12"/>
    </location>
</feature>
<proteinExistence type="predicted"/>
<protein>
    <submittedName>
        <fullName evidence="2">Uncharacterized protein</fullName>
    </submittedName>
</protein>
<dbReference type="AlphaFoldDB" id="A0A9I9EKT8"/>
<evidence type="ECO:0000313" key="2">
    <source>
        <dbReference type="EnsemblPlants" id="MELO3C035114.2.1"/>
    </source>
</evidence>
<feature type="region of interest" description="Disordered" evidence="1">
    <location>
        <begin position="1"/>
        <end position="25"/>
    </location>
</feature>
<reference evidence="2" key="1">
    <citation type="submission" date="2023-03" db="UniProtKB">
        <authorList>
            <consortium name="EnsemblPlants"/>
        </authorList>
    </citation>
    <scope>IDENTIFICATION</scope>
</reference>